<dbReference type="InterPro" id="IPR003702">
    <property type="entry name" value="ActCoA_hydro_N"/>
</dbReference>
<evidence type="ECO:0000313" key="7">
    <source>
        <dbReference type="WBParaSite" id="HDID_0000381601-mRNA-1"/>
    </source>
</evidence>
<dbReference type="Gene3D" id="3.40.1080.10">
    <property type="entry name" value="Glutaconate Coenzyme A-transferase"/>
    <property type="match status" value="1"/>
</dbReference>
<name>A0A0R3SG13_HYMDI</name>
<feature type="domain" description="Acetyl-CoA hydrolase/transferase C-terminal" evidence="4">
    <location>
        <begin position="339"/>
        <end position="486"/>
    </location>
</feature>
<dbReference type="EMBL" id="UYSG01001261">
    <property type="protein sequence ID" value="VDL39459.1"/>
    <property type="molecule type" value="Genomic_DNA"/>
</dbReference>
<dbReference type="Gene3D" id="3.40.1080.20">
    <property type="entry name" value="Acetyl-CoA hydrolase/transferase C-terminal domain"/>
    <property type="match status" value="1"/>
</dbReference>
<dbReference type="InterPro" id="IPR037171">
    <property type="entry name" value="NagB/RpiA_transferase-like"/>
</dbReference>
<protein>
    <submittedName>
        <fullName evidence="7">Acetyl-CoA hydrolase</fullName>
    </submittedName>
</protein>
<dbReference type="WBParaSite" id="HDID_0000381601-mRNA-1">
    <property type="protein sequence ID" value="HDID_0000381601-mRNA-1"/>
    <property type="gene ID" value="HDID_0000381601"/>
</dbReference>
<evidence type="ECO:0000256" key="1">
    <source>
        <dbReference type="ARBA" id="ARBA00009632"/>
    </source>
</evidence>
<organism evidence="7">
    <name type="scientific">Hymenolepis diminuta</name>
    <name type="common">Rat tapeworm</name>
    <dbReference type="NCBI Taxonomy" id="6216"/>
    <lineage>
        <taxon>Eukaryota</taxon>
        <taxon>Metazoa</taxon>
        <taxon>Spiralia</taxon>
        <taxon>Lophotrochozoa</taxon>
        <taxon>Platyhelminthes</taxon>
        <taxon>Cestoda</taxon>
        <taxon>Eucestoda</taxon>
        <taxon>Cyclophyllidea</taxon>
        <taxon>Hymenolepididae</taxon>
        <taxon>Hymenolepis</taxon>
    </lineage>
</organism>
<evidence type="ECO:0000259" key="4">
    <source>
        <dbReference type="Pfam" id="PF13336"/>
    </source>
</evidence>
<dbReference type="InterPro" id="IPR038460">
    <property type="entry name" value="AcetylCoA_hyd_C_sf"/>
</dbReference>
<dbReference type="SUPFAM" id="SSF100950">
    <property type="entry name" value="NagB/RpiA/CoA transferase-like"/>
    <property type="match status" value="2"/>
</dbReference>
<gene>
    <name evidence="5" type="ORF">HDID_LOCUS3814</name>
</gene>
<dbReference type="InterPro" id="IPR026888">
    <property type="entry name" value="AcetylCoA_hyd_C"/>
</dbReference>
<dbReference type="STRING" id="6216.A0A0R3SG13"/>
<dbReference type="Proteomes" id="UP000274504">
    <property type="component" value="Unassembled WGS sequence"/>
</dbReference>
<keyword evidence="2" id="KW-0808">Transferase</keyword>
<dbReference type="AlphaFoldDB" id="A0A0R3SG13"/>
<dbReference type="GO" id="GO:0005739">
    <property type="term" value="C:mitochondrion"/>
    <property type="evidence" value="ECO:0007669"/>
    <property type="project" value="TreeGrafter"/>
</dbReference>
<dbReference type="GO" id="GO:0008775">
    <property type="term" value="F:acetate CoA-transferase activity"/>
    <property type="evidence" value="ECO:0007669"/>
    <property type="project" value="InterPro"/>
</dbReference>
<evidence type="ECO:0000259" key="3">
    <source>
        <dbReference type="Pfam" id="PF02550"/>
    </source>
</evidence>
<dbReference type="GO" id="GO:0006083">
    <property type="term" value="P:acetate metabolic process"/>
    <property type="evidence" value="ECO:0007669"/>
    <property type="project" value="InterPro"/>
</dbReference>
<reference evidence="7" key="1">
    <citation type="submission" date="2017-02" db="UniProtKB">
        <authorList>
            <consortium name="WormBaseParasite"/>
        </authorList>
    </citation>
    <scope>IDENTIFICATION</scope>
</reference>
<evidence type="ECO:0000313" key="6">
    <source>
        <dbReference type="Proteomes" id="UP000274504"/>
    </source>
</evidence>
<dbReference type="OrthoDB" id="10250396at2759"/>
<dbReference type="Pfam" id="PF13336">
    <property type="entry name" value="AcetylCoA_hyd_C"/>
    <property type="match status" value="1"/>
</dbReference>
<dbReference type="Gene3D" id="3.30.750.70">
    <property type="entry name" value="4-hydroxybutyrate coenzyme like domains"/>
    <property type="match status" value="1"/>
</dbReference>
<evidence type="ECO:0000256" key="2">
    <source>
        <dbReference type="ARBA" id="ARBA00022679"/>
    </source>
</evidence>
<dbReference type="PANTHER" id="PTHR21432">
    <property type="entry name" value="ACETYL-COA HYDROLASE-RELATED"/>
    <property type="match status" value="1"/>
</dbReference>
<comment type="similarity">
    <text evidence="1">Belongs to the acetyl-CoA hydrolase/transferase family.</text>
</comment>
<dbReference type="PANTHER" id="PTHR21432:SF20">
    <property type="entry name" value="ACETYL-COA HYDROLASE"/>
    <property type="match status" value="1"/>
</dbReference>
<dbReference type="Pfam" id="PF02550">
    <property type="entry name" value="AcetylCoA_hydro"/>
    <property type="match status" value="1"/>
</dbReference>
<sequence length="486" mass="53589">MLVASLNKNCGRIFTSFRRFISLDTVRVGGSPSYQEPNAPVPGRNPVWSETGSEIFKDLKSGDKIFVHGATGTPSVLLSYFYHHIKEIDIKHLNVLCLMPMGPQCLFNEDVRDKVRLTTPLANKYCREAVNDGRADFIPISVSEMPLLYRQKHVELDYALISVTPPDKHGFCSLGTFVGTTRSAVQNAKKIVAQVNPMQPVTYGDSTIHISNIDYLVNGPQQLVEHSWKTISPAEQKIANIIAENLIDNGATLQLCKNLHLAYFTSYLPSFVSVYLLFLCTAPSNISQQLTLQLRGHKDLGLHTECFGDGEVDLVHLGIINNLYKTILRGRIVASYVIGSKKTFNFINENPLVALYDIAWVNSPELIARNPKVTAISHAFEMDLSGQSSSDGYNGHIFTGVGGVIDFLRAASIASDGEGKPIIAMTSLNAEGKSAIVPFLSRGTSVVATRAHVHYVVTEYGIAYLFGKNLRQRAHALIQIAHPDYR</sequence>
<dbReference type="InterPro" id="IPR046433">
    <property type="entry name" value="ActCoA_hydro"/>
</dbReference>
<accession>A0A0R3SG13</accession>
<reference evidence="5 6" key="2">
    <citation type="submission" date="2018-11" db="EMBL/GenBank/DDBJ databases">
        <authorList>
            <consortium name="Pathogen Informatics"/>
        </authorList>
    </citation>
    <scope>NUCLEOTIDE SEQUENCE [LARGE SCALE GENOMIC DNA]</scope>
</reference>
<proteinExistence type="inferred from homology"/>
<evidence type="ECO:0000313" key="5">
    <source>
        <dbReference type="EMBL" id="VDL39459.1"/>
    </source>
</evidence>
<feature type="domain" description="Acetyl-CoA hydrolase/transferase N-terminal" evidence="3">
    <location>
        <begin position="54"/>
        <end position="224"/>
    </location>
</feature>